<protein>
    <submittedName>
        <fullName evidence="1">Uncharacterized protein</fullName>
    </submittedName>
</protein>
<keyword evidence="2" id="KW-1185">Reference proteome</keyword>
<reference evidence="1" key="1">
    <citation type="journal article" date="2020" name="Stud. Mycol.">
        <title>101 Dothideomycetes genomes: a test case for predicting lifestyles and emergence of pathogens.</title>
        <authorList>
            <person name="Haridas S."/>
            <person name="Albert R."/>
            <person name="Binder M."/>
            <person name="Bloem J."/>
            <person name="Labutti K."/>
            <person name="Salamov A."/>
            <person name="Andreopoulos B."/>
            <person name="Baker S."/>
            <person name="Barry K."/>
            <person name="Bills G."/>
            <person name="Bluhm B."/>
            <person name="Cannon C."/>
            <person name="Castanera R."/>
            <person name="Culley D."/>
            <person name="Daum C."/>
            <person name="Ezra D."/>
            <person name="Gonzalez J."/>
            <person name="Henrissat B."/>
            <person name="Kuo A."/>
            <person name="Liang C."/>
            <person name="Lipzen A."/>
            <person name="Lutzoni F."/>
            <person name="Magnuson J."/>
            <person name="Mondo S."/>
            <person name="Nolan M."/>
            <person name="Ohm R."/>
            <person name="Pangilinan J."/>
            <person name="Park H.-J."/>
            <person name="Ramirez L."/>
            <person name="Alfaro M."/>
            <person name="Sun H."/>
            <person name="Tritt A."/>
            <person name="Yoshinaga Y."/>
            <person name="Zwiers L.-H."/>
            <person name="Turgeon B."/>
            <person name="Goodwin S."/>
            <person name="Spatafora J."/>
            <person name="Crous P."/>
            <person name="Grigoriev I."/>
        </authorList>
    </citation>
    <scope>NUCLEOTIDE SEQUENCE</scope>
    <source>
        <strain evidence="1">CBS 113979</strain>
    </source>
</reference>
<evidence type="ECO:0000313" key="1">
    <source>
        <dbReference type="EMBL" id="KAF1992351.1"/>
    </source>
</evidence>
<dbReference type="Proteomes" id="UP000800041">
    <property type="component" value="Unassembled WGS sequence"/>
</dbReference>
<organism evidence="1 2">
    <name type="scientific">Aulographum hederae CBS 113979</name>
    <dbReference type="NCBI Taxonomy" id="1176131"/>
    <lineage>
        <taxon>Eukaryota</taxon>
        <taxon>Fungi</taxon>
        <taxon>Dikarya</taxon>
        <taxon>Ascomycota</taxon>
        <taxon>Pezizomycotina</taxon>
        <taxon>Dothideomycetes</taxon>
        <taxon>Pleosporomycetidae</taxon>
        <taxon>Aulographales</taxon>
        <taxon>Aulographaceae</taxon>
    </lineage>
</organism>
<sequence>MPPHSIHPLRNALTALWTSTLPPPAGLGGFERSFNIQAIVHILLKVLVAAATGLGPRHSDQHDTSSPFSDLELLLVIRFLQDWDAFEHDTMLEYRTLLDFVKALLGVSI</sequence>
<gene>
    <name evidence="1" type="ORF">K402DRAFT_4180</name>
</gene>
<accession>A0A6G1HGI7</accession>
<dbReference type="EMBL" id="ML977137">
    <property type="protein sequence ID" value="KAF1992351.1"/>
    <property type="molecule type" value="Genomic_DNA"/>
</dbReference>
<dbReference type="AlphaFoldDB" id="A0A6G1HGI7"/>
<evidence type="ECO:0000313" key="2">
    <source>
        <dbReference type="Proteomes" id="UP000800041"/>
    </source>
</evidence>
<name>A0A6G1HGI7_9PEZI</name>
<proteinExistence type="predicted"/>